<comment type="caution">
    <text evidence="2">The sequence shown here is derived from an EMBL/GenBank/DDBJ whole genome shotgun (WGS) entry which is preliminary data.</text>
</comment>
<protein>
    <submittedName>
        <fullName evidence="2">Uncharacterized protein</fullName>
    </submittedName>
</protein>
<keyword evidence="3" id="KW-1185">Reference proteome</keyword>
<gene>
    <name evidence="2" type="ORF">TNCV_2195431</name>
</gene>
<reference evidence="2" key="1">
    <citation type="submission" date="2020-08" db="EMBL/GenBank/DDBJ databases">
        <title>Multicomponent nature underlies the extraordinary mechanical properties of spider dragline silk.</title>
        <authorList>
            <person name="Kono N."/>
            <person name="Nakamura H."/>
            <person name="Mori M."/>
            <person name="Yoshida Y."/>
            <person name="Ohtoshi R."/>
            <person name="Malay A.D."/>
            <person name="Moran D.A.P."/>
            <person name="Tomita M."/>
            <person name="Numata K."/>
            <person name="Arakawa K."/>
        </authorList>
    </citation>
    <scope>NUCLEOTIDE SEQUENCE</scope>
</reference>
<dbReference type="EMBL" id="BMAU01021300">
    <property type="protein sequence ID" value="GFY10722.1"/>
    <property type="molecule type" value="Genomic_DNA"/>
</dbReference>
<dbReference type="Proteomes" id="UP000887159">
    <property type="component" value="Unassembled WGS sequence"/>
</dbReference>
<evidence type="ECO:0000256" key="1">
    <source>
        <dbReference type="SAM" id="MobiDB-lite"/>
    </source>
</evidence>
<evidence type="ECO:0000313" key="3">
    <source>
        <dbReference type="Proteomes" id="UP000887159"/>
    </source>
</evidence>
<accession>A0A8X6SKE6</accession>
<organism evidence="2 3">
    <name type="scientific">Trichonephila clavipes</name>
    <name type="common">Golden silk orbweaver</name>
    <name type="synonym">Nephila clavipes</name>
    <dbReference type="NCBI Taxonomy" id="2585209"/>
    <lineage>
        <taxon>Eukaryota</taxon>
        <taxon>Metazoa</taxon>
        <taxon>Ecdysozoa</taxon>
        <taxon>Arthropoda</taxon>
        <taxon>Chelicerata</taxon>
        <taxon>Arachnida</taxon>
        <taxon>Araneae</taxon>
        <taxon>Araneomorphae</taxon>
        <taxon>Entelegynae</taxon>
        <taxon>Araneoidea</taxon>
        <taxon>Nephilidae</taxon>
        <taxon>Trichonephila</taxon>
    </lineage>
</organism>
<feature type="region of interest" description="Disordered" evidence="1">
    <location>
        <begin position="1"/>
        <end position="105"/>
    </location>
</feature>
<evidence type="ECO:0000313" key="2">
    <source>
        <dbReference type="EMBL" id="GFY10722.1"/>
    </source>
</evidence>
<dbReference type="AlphaFoldDB" id="A0A8X6SKE6"/>
<sequence length="105" mass="11690">MNNAVPVSQMIHRRHVMVKGGRKKRHPYLFSPHHRAGPNTTKAGTGRFSKEKTRLFVKQASNMRTIGDGPRNFEPQSSDENDTSAGTSISKLPHIASGKTLRLEI</sequence>
<name>A0A8X6SKE6_TRICX</name>
<feature type="compositionally biased region" description="Basic residues" evidence="1">
    <location>
        <begin position="11"/>
        <end position="36"/>
    </location>
</feature>
<proteinExistence type="predicted"/>